<dbReference type="InterPro" id="IPR058238">
    <property type="entry name" value="Lant_leader_dom"/>
</dbReference>
<dbReference type="NCBIfam" id="NF038153">
    <property type="entry name" value="lant_leader_L1a"/>
    <property type="match status" value="1"/>
</dbReference>
<evidence type="ECO:0000313" key="2">
    <source>
        <dbReference type="Proteomes" id="UP000486602"/>
    </source>
</evidence>
<gene>
    <name evidence="1" type="ORF">G3O08_09845</name>
</gene>
<proteinExistence type="predicted"/>
<dbReference type="Proteomes" id="UP000486602">
    <property type="component" value="Unassembled WGS sequence"/>
</dbReference>
<evidence type="ECO:0000313" key="1">
    <source>
        <dbReference type="EMBL" id="NEN23803.1"/>
    </source>
</evidence>
<dbReference type="EMBL" id="JAAGVY010000015">
    <property type="protein sequence ID" value="NEN23803.1"/>
    <property type="molecule type" value="Genomic_DNA"/>
</dbReference>
<organism evidence="1 2">
    <name type="scientific">Cryomorpha ignava</name>
    <dbReference type="NCBI Taxonomy" id="101383"/>
    <lineage>
        <taxon>Bacteria</taxon>
        <taxon>Pseudomonadati</taxon>
        <taxon>Bacteroidota</taxon>
        <taxon>Flavobacteriia</taxon>
        <taxon>Flavobacteriales</taxon>
        <taxon>Cryomorphaceae</taxon>
        <taxon>Cryomorpha</taxon>
    </lineage>
</organism>
<keyword evidence="2" id="KW-1185">Reference proteome</keyword>
<comment type="caution">
    <text evidence="1">The sequence shown here is derived from an EMBL/GenBank/DDBJ whole genome shotgun (WGS) entry which is preliminary data.</text>
</comment>
<dbReference type="RefSeq" id="WP_163285195.1">
    <property type="nucleotide sequence ID" value="NZ_JAAGVY010000015.1"/>
</dbReference>
<protein>
    <submittedName>
        <fullName evidence="1">Uncharacterized protein</fullName>
    </submittedName>
</protein>
<sequence>MKKIKLDGRLSLNKETIALLNEDQMKNINGGGFLSLFGKSCRNKEPDTDINSTPQNNATCEGAANTCVYVDGC</sequence>
<accession>A0A7K3WQ70</accession>
<name>A0A7K3WQ70_9FLAO</name>
<dbReference type="AlphaFoldDB" id="A0A7K3WQ70"/>
<reference evidence="1 2" key="1">
    <citation type="submission" date="2020-02" db="EMBL/GenBank/DDBJ databases">
        <title>Out from the shadows clarifying the taxonomy of the family Cryomorphaceae and related taxa by utilizing the GTDB taxonomic framework.</title>
        <authorList>
            <person name="Bowman J.P."/>
        </authorList>
    </citation>
    <scope>NUCLEOTIDE SEQUENCE [LARGE SCALE GENOMIC DNA]</scope>
    <source>
        <strain evidence="1 2">QSSC 1-22</strain>
    </source>
</reference>